<reference evidence="4" key="2">
    <citation type="journal article" date="2021" name="PeerJ">
        <title>Extensive microbial diversity within the chicken gut microbiome revealed by metagenomics and culture.</title>
        <authorList>
            <person name="Gilroy R."/>
            <person name="Ravi A."/>
            <person name="Getino M."/>
            <person name="Pursley I."/>
            <person name="Horton D.L."/>
            <person name="Alikhan N.F."/>
            <person name="Baker D."/>
            <person name="Gharbi K."/>
            <person name="Hall N."/>
            <person name="Watson M."/>
            <person name="Adriaenssens E.M."/>
            <person name="Foster-Nyarko E."/>
            <person name="Jarju S."/>
            <person name="Secka A."/>
            <person name="Antonio M."/>
            <person name="Oren A."/>
            <person name="Chaudhuri R.R."/>
            <person name="La Ragione R."/>
            <person name="Hildebrand F."/>
            <person name="Pallen M.J."/>
        </authorList>
    </citation>
    <scope>NUCLEOTIDE SEQUENCE</scope>
    <source>
        <strain evidence="4">ChiHecec3B27-6122</strain>
    </source>
</reference>
<organism evidence="4 5">
    <name type="scientific">Candidatus Scatomorpha pullistercoris</name>
    <dbReference type="NCBI Taxonomy" id="2840929"/>
    <lineage>
        <taxon>Bacteria</taxon>
        <taxon>Bacillati</taxon>
        <taxon>Bacillota</taxon>
        <taxon>Clostridia</taxon>
        <taxon>Eubacteriales</taxon>
        <taxon>Candidatus Scatomorpha</taxon>
    </lineage>
</organism>
<dbReference type="GO" id="GO:0016810">
    <property type="term" value="F:hydrolase activity, acting on carbon-nitrogen (but not peptide) bonds"/>
    <property type="evidence" value="ECO:0007669"/>
    <property type="project" value="InterPro"/>
</dbReference>
<gene>
    <name evidence="4" type="ORF">IAD42_07155</name>
</gene>
<dbReference type="InterPro" id="IPR051398">
    <property type="entry name" value="Polysacch_Deacetylase"/>
</dbReference>
<dbReference type="Proteomes" id="UP000886876">
    <property type="component" value="Unassembled WGS sequence"/>
</dbReference>
<accession>A0A9D1K8V0</accession>
<dbReference type="Pfam" id="PF01522">
    <property type="entry name" value="Polysacc_deac_1"/>
    <property type="match status" value="1"/>
</dbReference>
<dbReference type="AlphaFoldDB" id="A0A9D1K8V0"/>
<dbReference type="InterPro" id="IPR002509">
    <property type="entry name" value="NODB_dom"/>
</dbReference>
<evidence type="ECO:0000256" key="1">
    <source>
        <dbReference type="ARBA" id="ARBA00004613"/>
    </source>
</evidence>
<evidence type="ECO:0000313" key="4">
    <source>
        <dbReference type="EMBL" id="HIS97734.1"/>
    </source>
</evidence>
<dbReference type="PANTHER" id="PTHR34216">
    <property type="match status" value="1"/>
</dbReference>
<evidence type="ECO:0000259" key="3">
    <source>
        <dbReference type="PROSITE" id="PS51677"/>
    </source>
</evidence>
<dbReference type="PANTHER" id="PTHR34216:SF3">
    <property type="entry name" value="POLY-BETA-1,6-N-ACETYL-D-GLUCOSAMINE N-DEACETYLASE"/>
    <property type="match status" value="1"/>
</dbReference>
<evidence type="ECO:0000256" key="2">
    <source>
        <dbReference type="ARBA" id="ARBA00022729"/>
    </source>
</evidence>
<dbReference type="Gene3D" id="3.20.20.370">
    <property type="entry name" value="Glycoside hydrolase/deacetylase"/>
    <property type="match status" value="1"/>
</dbReference>
<sequence>MSSKKWFVMFCLCLLCLPLLLAGLNYFVDPFGVFGNLTWYSFSETLNPRIGKYEYLLEHSDEYDSYIVGSSSASSYPVEQLGEYLDAKFYNSFFYGSDMYDCENTVRWLLDNCEVKNILLSIYIDCGAHYDAGEDELTMREPAQISGRSEFWYYLSYLFSSPNYAFDKLTDMYNDTFLTQPFDVFDEYTGSYDKRTRDIENIGDMERYLEAYPAFADYPAVNVQLDEIENCMASVAEVKRMCEEAGVNLIVVCPPAYSEYLSYLDSGEVESFFTSLAEVTDFWDFTYSSVSHEPRYFYDETHFRNCVGTMALARIFGDESVYVPEDFGVYVTSETAAEHAKTVSALAAVADVESYTAEVPILMYHEVTEGEAGEYSINVADFEAQLQALADAGYTTVSFDELYDYVTTGAELPEKPIVITFDDGYMNNYTLAFPILEKYGMKATIFAIGVSFGKDTYKGTGIEITPHFGADEALEMVQSGLISVQTHTWDMHQVEGLDEDPIRRGVLQMDGESEEEYIEAMRQDLSAAQEQLEAATGEPVTVLSYPNGLYSDLSQALCREAGILVTVTSESRGNTVIKGIPQSLYGMGRYVVDSLSPAEMLELIAQ</sequence>
<feature type="domain" description="NodB homology" evidence="3">
    <location>
        <begin position="415"/>
        <end position="606"/>
    </location>
</feature>
<dbReference type="EMBL" id="DVJS01000177">
    <property type="protein sequence ID" value="HIS97734.1"/>
    <property type="molecule type" value="Genomic_DNA"/>
</dbReference>
<dbReference type="SUPFAM" id="SSF88713">
    <property type="entry name" value="Glycoside hydrolase/deacetylase"/>
    <property type="match status" value="1"/>
</dbReference>
<reference evidence="4" key="1">
    <citation type="submission" date="2020-10" db="EMBL/GenBank/DDBJ databases">
        <authorList>
            <person name="Gilroy R."/>
        </authorList>
    </citation>
    <scope>NUCLEOTIDE SEQUENCE</scope>
    <source>
        <strain evidence="4">ChiHecec3B27-6122</strain>
    </source>
</reference>
<comment type="subcellular location">
    <subcellularLocation>
        <location evidence="1">Secreted</location>
    </subcellularLocation>
</comment>
<proteinExistence type="predicted"/>
<dbReference type="InterPro" id="IPR011330">
    <property type="entry name" value="Glyco_hydro/deAcase_b/a-brl"/>
</dbReference>
<keyword evidence="2" id="KW-0732">Signal</keyword>
<comment type="caution">
    <text evidence="4">The sequence shown here is derived from an EMBL/GenBank/DDBJ whole genome shotgun (WGS) entry which is preliminary data.</text>
</comment>
<dbReference type="GO" id="GO:0005975">
    <property type="term" value="P:carbohydrate metabolic process"/>
    <property type="evidence" value="ECO:0007669"/>
    <property type="project" value="InterPro"/>
</dbReference>
<dbReference type="GO" id="GO:0005576">
    <property type="term" value="C:extracellular region"/>
    <property type="evidence" value="ECO:0007669"/>
    <property type="project" value="UniProtKB-SubCell"/>
</dbReference>
<protein>
    <submittedName>
        <fullName evidence="4">Polysaccharide deacetylase family protein</fullName>
    </submittedName>
</protein>
<dbReference type="PROSITE" id="PS51677">
    <property type="entry name" value="NODB"/>
    <property type="match status" value="1"/>
</dbReference>
<evidence type="ECO:0000313" key="5">
    <source>
        <dbReference type="Proteomes" id="UP000886876"/>
    </source>
</evidence>
<name>A0A9D1K8V0_9FIRM</name>